<dbReference type="SUPFAM" id="SSF56601">
    <property type="entry name" value="beta-lactamase/transpeptidase-like"/>
    <property type="match status" value="1"/>
</dbReference>
<dbReference type="Pfam" id="PF00144">
    <property type="entry name" value="Beta-lactamase"/>
    <property type="match status" value="1"/>
</dbReference>
<organism evidence="2 3">
    <name type="scientific">Xylaria arbuscula</name>
    <dbReference type="NCBI Taxonomy" id="114810"/>
    <lineage>
        <taxon>Eukaryota</taxon>
        <taxon>Fungi</taxon>
        <taxon>Dikarya</taxon>
        <taxon>Ascomycota</taxon>
        <taxon>Pezizomycotina</taxon>
        <taxon>Sordariomycetes</taxon>
        <taxon>Xylariomycetidae</taxon>
        <taxon>Xylariales</taxon>
        <taxon>Xylariaceae</taxon>
        <taxon>Xylaria</taxon>
    </lineage>
</organism>
<evidence type="ECO:0000259" key="1">
    <source>
        <dbReference type="Pfam" id="PF00144"/>
    </source>
</evidence>
<dbReference type="EMBL" id="JANPWZ010000223">
    <property type="protein sequence ID" value="KAJ3578372.1"/>
    <property type="molecule type" value="Genomic_DNA"/>
</dbReference>
<dbReference type="Proteomes" id="UP001148614">
    <property type="component" value="Unassembled WGS sequence"/>
</dbReference>
<feature type="domain" description="Beta-lactamase-related" evidence="1">
    <location>
        <begin position="29"/>
        <end position="399"/>
    </location>
</feature>
<comment type="caution">
    <text evidence="2">The sequence shown here is derived from an EMBL/GenBank/DDBJ whole genome shotgun (WGS) entry which is preliminary data.</text>
</comment>
<protein>
    <recommendedName>
        <fullName evidence="1">Beta-lactamase-related domain-containing protein</fullName>
    </recommendedName>
</protein>
<accession>A0A9W8NL05</accession>
<evidence type="ECO:0000313" key="3">
    <source>
        <dbReference type="Proteomes" id="UP001148614"/>
    </source>
</evidence>
<keyword evidence="3" id="KW-1185">Reference proteome</keyword>
<dbReference type="Gene3D" id="3.40.710.10">
    <property type="entry name" value="DD-peptidase/beta-lactamase superfamily"/>
    <property type="match status" value="1"/>
</dbReference>
<dbReference type="InterPro" id="IPR012338">
    <property type="entry name" value="Beta-lactam/transpept-like"/>
</dbReference>
<dbReference type="InterPro" id="IPR050789">
    <property type="entry name" value="Diverse_Enzym_Activities"/>
</dbReference>
<dbReference type="PANTHER" id="PTHR43283:SF3">
    <property type="entry name" value="BETA-LACTAMASE FAMILY PROTEIN (AFU_ORTHOLOGUE AFUA_5G07500)"/>
    <property type="match status" value="1"/>
</dbReference>
<proteinExistence type="predicted"/>
<dbReference type="AlphaFoldDB" id="A0A9W8NL05"/>
<dbReference type="PANTHER" id="PTHR43283">
    <property type="entry name" value="BETA-LACTAMASE-RELATED"/>
    <property type="match status" value="1"/>
</dbReference>
<sequence length="426" mass="47111">MASVVSDARQTKLRSIINSYVAGDSEGKTGKIPGLLYVAFREDGKPLFEHYAGKRGISSPASLDKDTVFWLASFTKLICSVACMQLVEQGKLSLDDGEQIELLSPELRHVKVLTRGANGEYALVEKERRTTLRMLLSHTAGFGYAFEDERLADYGRPVGFDDFCGERSDFLSRPLVNQPGTTFQYGTSMDWVGVLIERVSGLTLEDYFQKNVLGPLGINSVSFFPSEESISKLAYMHRRAKDGSISQTDHLYRKPLLPLTEQGKEDRFCAGGHGCFGKPADIRKLIAIFLNDGVDAASGARLLKKETIDEMFKDQIPHTPRYSNEIVPVAKPHLANPTPLSPMPPEHSEGWGLGFSISHLPTETGRPAGVASWEGLANLFWFADRQNKVGGIIASQILPYGDLNVIECSEKLEKEVYEALKENEMA</sequence>
<gene>
    <name evidence="2" type="ORF">NPX13_g2196</name>
</gene>
<dbReference type="VEuPathDB" id="FungiDB:F4678DRAFT_444569"/>
<dbReference type="InterPro" id="IPR001466">
    <property type="entry name" value="Beta-lactam-related"/>
</dbReference>
<name>A0A9W8NL05_9PEZI</name>
<evidence type="ECO:0000313" key="2">
    <source>
        <dbReference type="EMBL" id="KAJ3578372.1"/>
    </source>
</evidence>
<reference evidence="2" key="1">
    <citation type="submission" date="2022-07" db="EMBL/GenBank/DDBJ databases">
        <title>Genome Sequence of Xylaria arbuscula.</title>
        <authorList>
            <person name="Buettner E."/>
        </authorList>
    </citation>
    <scope>NUCLEOTIDE SEQUENCE</scope>
    <source>
        <strain evidence="2">VT107</strain>
    </source>
</reference>